<proteinExistence type="predicted"/>
<sequence length="62" mass="6521">MNNGKHQGIKMNEDGPSPLARTRPSLRLSVWRFAATGAAPLGLRPSASSARGFQPPAVSPPI</sequence>
<reference evidence="2" key="1">
    <citation type="journal article" date="2022" name="Front. Genet.">
        <title>Chromosome-Scale Assembly of the Dendrobium nobile Genome Provides Insights Into the Molecular Mechanism of the Biosynthesis of the Medicinal Active Ingredient of Dendrobium.</title>
        <authorList>
            <person name="Xu Q."/>
            <person name="Niu S.-C."/>
            <person name="Li K.-L."/>
            <person name="Zheng P.-J."/>
            <person name="Zhang X.-J."/>
            <person name="Jia Y."/>
            <person name="Liu Y."/>
            <person name="Niu Y.-X."/>
            <person name="Yu L.-H."/>
            <person name="Chen D.-F."/>
            <person name="Zhang G.-Q."/>
        </authorList>
    </citation>
    <scope>NUCLEOTIDE SEQUENCE</scope>
    <source>
        <tissue evidence="2">Leaf</tissue>
    </source>
</reference>
<accession>A0A8T3A8C4</accession>
<evidence type="ECO:0000313" key="3">
    <source>
        <dbReference type="Proteomes" id="UP000829196"/>
    </source>
</evidence>
<feature type="region of interest" description="Disordered" evidence="1">
    <location>
        <begin position="41"/>
        <end position="62"/>
    </location>
</feature>
<organism evidence="2 3">
    <name type="scientific">Dendrobium nobile</name>
    <name type="common">Orchid</name>
    <dbReference type="NCBI Taxonomy" id="94219"/>
    <lineage>
        <taxon>Eukaryota</taxon>
        <taxon>Viridiplantae</taxon>
        <taxon>Streptophyta</taxon>
        <taxon>Embryophyta</taxon>
        <taxon>Tracheophyta</taxon>
        <taxon>Spermatophyta</taxon>
        <taxon>Magnoliopsida</taxon>
        <taxon>Liliopsida</taxon>
        <taxon>Asparagales</taxon>
        <taxon>Orchidaceae</taxon>
        <taxon>Epidendroideae</taxon>
        <taxon>Malaxideae</taxon>
        <taxon>Dendrobiinae</taxon>
        <taxon>Dendrobium</taxon>
    </lineage>
</organism>
<dbReference type="AlphaFoldDB" id="A0A8T3A8C4"/>
<evidence type="ECO:0000313" key="2">
    <source>
        <dbReference type="EMBL" id="KAI0492349.1"/>
    </source>
</evidence>
<name>A0A8T3A8C4_DENNO</name>
<protein>
    <submittedName>
        <fullName evidence="2">Uncharacterized protein</fullName>
    </submittedName>
</protein>
<keyword evidence="3" id="KW-1185">Reference proteome</keyword>
<dbReference type="EMBL" id="JAGYWB010000018">
    <property type="protein sequence ID" value="KAI0492349.1"/>
    <property type="molecule type" value="Genomic_DNA"/>
</dbReference>
<feature type="region of interest" description="Disordered" evidence="1">
    <location>
        <begin position="1"/>
        <end position="22"/>
    </location>
</feature>
<gene>
    <name evidence="2" type="ORF">KFK09_026620</name>
</gene>
<dbReference type="Proteomes" id="UP000829196">
    <property type="component" value="Unassembled WGS sequence"/>
</dbReference>
<evidence type="ECO:0000256" key="1">
    <source>
        <dbReference type="SAM" id="MobiDB-lite"/>
    </source>
</evidence>
<comment type="caution">
    <text evidence="2">The sequence shown here is derived from an EMBL/GenBank/DDBJ whole genome shotgun (WGS) entry which is preliminary data.</text>
</comment>